<evidence type="ECO:0000259" key="2">
    <source>
        <dbReference type="Pfam" id="PF25298"/>
    </source>
</evidence>
<dbReference type="EMBL" id="HBUF01624776">
    <property type="protein sequence ID" value="CAG6781842.1"/>
    <property type="molecule type" value="Transcribed_RNA"/>
</dbReference>
<dbReference type="Pfam" id="PF25298">
    <property type="entry name" value="Baculo_FP_2nd"/>
    <property type="match status" value="1"/>
</dbReference>
<feature type="domain" description="FP protein C-terminal" evidence="2">
    <location>
        <begin position="183"/>
        <end position="233"/>
    </location>
</feature>
<accession>A0A8D9F9G6</accession>
<name>A0A8D9F9G6_9HEMI</name>
<evidence type="ECO:0000313" key="3">
    <source>
        <dbReference type="EMBL" id="CAG6781842.1"/>
    </source>
</evidence>
<dbReference type="PANTHER" id="PTHR11505">
    <property type="entry name" value="L1 TRANSPOSABLE ELEMENT-RELATED"/>
    <property type="match status" value="1"/>
</dbReference>
<feature type="coiled-coil region" evidence="1">
    <location>
        <begin position="31"/>
        <end position="93"/>
    </location>
</feature>
<dbReference type="InterPro" id="IPR057251">
    <property type="entry name" value="FP_C"/>
</dbReference>
<reference evidence="3" key="1">
    <citation type="submission" date="2021-05" db="EMBL/GenBank/DDBJ databases">
        <authorList>
            <person name="Alioto T."/>
            <person name="Alioto T."/>
            <person name="Gomez Garrido J."/>
        </authorList>
    </citation>
    <scope>NUCLEOTIDE SEQUENCE</scope>
</reference>
<evidence type="ECO:0000256" key="1">
    <source>
        <dbReference type="SAM" id="Coils"/>
    </source>
</evidence>
<proteinExistence type="predicted"/>
<organism evidence="3">
    <name type="scientific">Cacopsylla melanoneura</name>
    <dbReference type="NCBI Taxonomy" id="428564"/>
    <lineage>
        <taxon>Eukaryota</taxon>
        <taxon>Metazoa</taxon>
        <taxon>Ecdysozoa</taxon>
        <taxon>Arthropoda</taxon>
        <taxon>Hexapoda</taxon>
        <taxon>Insecta</taxon>
        <taxon>Pterygota</taxon>
        <taxon>Neoptera</taxon>
        <taxon>Paraneoptera</taxon>
        <taxon>Hemiptera</taxon>
        <taxon>Sternorrhyncha</taxon>
        <taxon>Psylloidea</taxon>
        <taxon>Psyllidae</taxon>
        <taxon>Psyllinae</taxon>
        <taxon>Cacopsylla</taxon>
    </lineage>
</organism>
<dbReference type="Gene3D" id="3.30.70.1820">
    <property type="entry name" value="L1 transposable element, RRM domain"/>
    <property type="match status" value="1"/>
</dbReference>
<dbReference type="EMBL" id="HBUF01135816">
    <property type="protein sequence ID" value="CAG6645211.1"/>
    <property type="molecule type" value="Transcribed_RNA"/>
</dbReference>
<sequence>MKEENTTGESVAKNGKVDVKKMSDRELLELLPQLVNRLDSYEKEVTSLKIRVEDHESEIVALKEKLEAKEEENKLLASVNEQFADELKELQQRSRHINVVIRGIKEERKENVWELVESVGRKIGIENPDKDIQICHRVPTRSSNGPRPIVVRLLNSKTRDKWIKEYKQKQLWKQHLYVSEHLTPYNQNLFYHTRKLAKEKKFKYAWTKDCQIYLKKNETSKLYIIKHMRDLDMVSSNLQRSSLEEEEEDSFFVQK</sequence>
<keyword evidence="1" id="KW-0175">Coiled coil</keyword>
<protein>
    <recommendedName>
        <fullName evidence="2">FP protein C-terminal domain-containing protein</fullName>
    </recommendedName>
</protein>
<dbReference type="InterPro" id="IPR004244">
    <property type="entry name" value="Transposase_22"/>
</dbReference>
<dbReference type="AlphaFoldDB" id="A0A8D9F9G6"/>